<gene>
    <name evidence="1" type="ORF">MKW98_002970</name>
</gene>
<name>A0AAD4XXZ6_9MAGN</name>
<dbReference type="AlphaFoldDB" id="A0AAD4XXZ6"/>
<sequence>MMHKEVIKCSLVEIRAQLNSSTSRCHGFLPSTTPVAGCLISNVLLRLFISKTKDHSVCVDFCHFGSVLASKIATSTKHCGSWLSPFLLLHPQN</sequence>
<dbReference type="Proteomes" id="UP001202328">
    <property type="component" value="Unassembled WGS sequence"/>
</dbReference>
<accession>A0AAD4XXZ6</accession>
<keyword evidence="2" id="KW-1185">Reference proteome</keyword>
<comment type="caution">
    <text evidence="1">The sequence shown here is derived from an EMBL/GenBank/DDBJ whole genome shotgun (WGS) entry which is preliminary data.</text>
</comment>
<reference evidence="1" key="1">
    <citation type="submission" date="2022-04" db="EMBL/GenBank/DDBJ databases">
        <title>A functionally conserved STORR gene fusion in Papaver species that diverged 16.8 million years ago.</title>
        <authorList>
            <person name="Catania T."/>
        </authorList>
    </citation>
    <scope>NUCLEOTIDE SEQUENCE</scope>
    <source>
        <strain evidence="1">S-188037</strain>
    </source>
</reference>
<evidence type="ECO:0000313" key="1">
    <source>
        <dbReference type="EMBL" id="KAI3960471.1"/>
    </source>
</evidence>
<evidence type="ECO:0000313" key="2">
    <source>
        <dbReference type="Proteomes" id="UP001202328"/>
    </source>
</evidence>
<proteinExistence type="predicted"/>
<dbReference type="EMBL" id="JAJJMB010000931">
    <property type="protein sequence ID" value="KAI3960471.1"/>
    <property type="molecule type" value="Genomic_DNA"/>
</dbReference>
<organism evidence="1 2">
    <name type="scientific">Papaver atlanticum</name>
    <dbReference type="NCBI Taxonomy" id="357466"/>
    <lineage>
        <taxon>Eukaryota</taxon>
        <taxon>Viridiplantae</taxon>
        <taxon>Streptophyta</taxon>
        <taxon>Embryophyta</taxon>
        <taxon>Tracheophyta</taxon>
        <taxon>Spermatophyta</taxon>
        <taxon>Magnoliopsida</taxon>
        <taxon>Ranunculales</taxon>
        <taxon>Papaveraceae</taxon>
        <taxon>Papaveroideae</taxon>
        <taxon>Papaver</taxon>
    </lineage>
</organism>
<protein>
    <submittedName>
        <fullName evidence="1">Uncharacterized protein</fullName>
    </submittedName>
</protein>